<evidence type="ECO:0000256" key="2">
    <source>
        <dbReference type="ARBA" id="ARBA00022676"/>
    </source>
</evidence>
<dbReference type="InterPro" id="IPR029044">
    <property type="entry name" value="Nucleotide-diphossugar_trans"/>
</dbReference>
<evidence type="ECO:0000313" key="9">
    <source>
        <dbReference type="EMBL" id="ACL10481.1"/>
    </source>
</evidence>
<dbReference type="EMBL" id="CP001140">
    <property type="protein sequence ID" value="ACL10481.1"/>
    <property type="molecule type" value="Genomic_DNA"/>
</dbReference>
<protein>
    <submittedName>
        <fullName evidence="9">Glycosyl transferase, family 2</fullName>
    </submittedName>
</protein>
<organism evidence="9 10">
    <name type="scientific">Desulfurococcus amylolyticus (strain DSM 18924 / JCM 16383 / VKM B-2413 / 1221n)</name>
    <name type="common">Desulfurococcus kamchatkensis</name>
    <dbReference type="NCBI Taxonomy" id="490899"/>
    <lineage>
        <taxon>Archaea</taxon>
        <taxon>Thermoproteota</taxon>
        <taxon>Thermoprotei</taxon>
        <taxon>Desulfurococcales</taxon>
        <taxon>Desulfurococcaceae</taxon>
        <taxon>Desulfurococcus</taxon>
    </lineage>
</organism>
<dbReference type="SUPFAM" id="SSF53448">
    <property type="entry name" value="Nucleotide-diphospho-sugar transferases"/>
    <property type="match status" value="1"/>
</dbReference>
<evidence type="ECO:0000256" key="7">
    <source>
        <dbReference type="SAM" id="Phobius"/>
    </source>
</evidence>
<evidence type="ECO:0000256" key="5">
    <source>
        <dbReference type="ARBA" id="ARBA00022989"/>
    </source>
</evidence>
<dbReference type="PANTHER" id="PTHR43867:SF2">
    <property type="entry name" value="CELLULOSE SYNTHASE CATALYTIC SUBUNIT A [UDP-FORMING]"/>
    <property type="match status" value="1"/>
</dbReference>
<feature type="transmembrane region" description="Helical" evidence="7">
    <location>
        <begin position="303"/>
        <end position="329"/>
    </location>
</feature>
<gene>
    <name evidence="9" type="ordered locus">DKAM_0152</name>
</gene>
<dbReference type="GO" id="GO:0016020">
    <property type="term" value="C:membrane"/>
    <property type="evidence" value="ECO:0007669"/>
    <property type="project" value="UniProtKB-SubCell"/>
</dbReference>
<feature type="transmembrane region" description="Helical" evidence="7">
    <location>
        <begin position="6"/>
        <end position="29"/>
    </location>
</feature>
<feature type="transmembrane region" description="Helical" evidence="7">
    <location>
        <begin position="445"/>
        <end position="461"/>
    </location>
</feature>
<dbReference type="InterPro" id="IPR001173">
    <property type="entry name" value="Glyco_trans_2-like"/>
</dbReference>
<evidence type="ECO:0000256" key="4">
    <source>
        <dbReference type="ARBA" id="ARBA00022692"/>
    </source>
</evidence>
<keyword evidence="2" id="KW-0328">Glycosyltransferase</keyword>
<evidence type="ECO:0000256" key="3">
    <source>
        <dbReference type="ARBA" id="ARBA00022679"/>
    </source>
</evidence>
<evidence type="ECO:0000256" key="6">
    <source>
        <dbReference type="ARBA" id="ARBA00023136"/>
    </source>
</evidence>
<feature type="transmembrane region" description="Helical" evidence="7">
    <location>
        <begin position="335"/>
        <end position="357"/>
    </location>
</feature>
<evidence type="ECO:0000313" key="10">
    <source>
        <dbReference type="Proteomes" id="UP000006903"/>
    </source>
</evidence>
<dbReference type="RefSeq" id="WP_012607823.1">
    <property type="nucleotide sequence ID" value="NC_011766.1"/>
</dbReference>
<dbReference type="Pfam" id="PF13632">
    <property type="entry name" value="Glyco_trans_2_3"/>
    <property type="match status" value="1"/>
</dbReference>
<keyword evidence="6 7" id="KW-0472">Membrane</keyword>
<proteinExistence type="predicted"/>
<dbReference type="KEGG" id="dka:DKAM_0152"/>
<feature type="domain" description="Glycosyltransferase 2-like" evidence="8">
    <location>
        <begin position="136"/>
        <end position="348"/>
    </location>
</feature>
<keyword evidence="4 7" id="KW-0812">Transmembrane</keyword>
<dbReference type="InterPro" id="IPR050321">
    <property type="entry name" value="Glycosyltr_2/OpgH_subfam"/>
</dbReference>
<dbReference type="GeneID" id="7170463"/>
<dbReference type="CAZy" id="GT2">
    <property type="family name" value="Glycosyltransferase Family 2"/>
</dbReference>
<dbReference type="HOGENOM" id="CLU_041759_1_0_2"/>
<keyword evidence="3 9" id="KW-0808">Transferase</keyword>
<name>B8D2T4_DESA1</name>
<dbReference type="GO" id="GO:0016757">
    <property type="term" value="F:glycosyltransferase activity"/>
    <property type="evidence" value="ECO:0007669"/>
    <property type="project" value="UniProtKB-KW"/>
</dbReference>
<dbReference type="PANTHER" id="PTHR43867">
    <property type="entry name" value="CELLULOSE SYNTHASE CATALYTIC SUBUNIT A [UDP-FORMING]"/>
    <property type="match status" value="1"/>
</dbReference>
<feature type="transmembrane region" description="Helical" evidence="7">
    <location>
        <begin position="420"/>
        <end position="439"/>
    </location>
</feature>
<evidence type="ECO:0000256" key="1">
    <source>
        <dbReference type="ARBA" id="ARBA00004141"/>
    </source>
</evidence>
<accession>B8D2T4</accession>
<keyword evidence="5 7" id="KW-1133">Transmembrane helix</keyword>
<sequence>MQVFLVLDLAIVLMITLPQLWFYIVYAVFAWRAANCRQHTTSCNPGEVSISFIIPVRREPLEYLEQAVEYVHGLGIRDYEIIIVSDDDEGFKQVFFDKLYEWRRRGLNVWIIWRSRPVGYRTGALNTALWLSRGDYIYVLDVDSRLDKCLLDCAMEILSSHEDTVAVVGRWEPLNLDTRLSEALGYSMRFIVGAIYHGRNCMGLNVFPLGTGTLFKSRYLKEILNGWDQERIQDDMEIGSRIMYHGLKVRYLSDCAVYVENPSTYKALRIQQSRWAYGATDVLIARWRHILGSRQGVLGKIEAILFLSQYVVPSIVFLGTVMLAVNAFIKPFDVLMRHAYLIIALAISQWFFGRYYYREVKRHIGSSWRTLVNMGRSAAVTTALSPYYLYSTLKALLRIRVQYARTPKGMYQLSSSRIRIPWELILAVLYAVTGIIYLLNNAILSGLWLIANSSAYSYVVYRWRKDVFFN</sequence>
<dbReference type="Gene3D" id="3.90.550.10">
    <property type="entry name" value="Spore Coat Polysaccharide Biosynthesis Protein SpsA, Chain A"/>
    <property type="match status" value="1"/>
</dbReference>
<dbReference type="STRING" id="490899.DKAM_0152"/>
<reference evidence="9 10" key="1">
    <citation type="journal article" date="2009" name="J. Bacteriol.">
        <title>Complete genome sequence of the anaerobic, protein-degrading hyperthermophilic crenarchaeon Desulfurococcus kamchatkensis.</title>
        <authorList>
            <person name="Ravin N.V."/>
            <person name="Mardanov A.V."/>
            <person name="Beletsky A.V."/>
            <person name="Kublanov I.V."/>
            <person name="Kolganova T.V."/>
            <person name="Lebedinsky A.V."/>
            <person name="Chernyh N.A."/>
            <person name="Bonch-Osmolovskaya E.A."/>
            <person name="Skryabin K.G."/>
        </authorList>
    </citation>
    <scope>NUCLEOTIDE SEQUENCE [LARGE SCALE GENOMIC DNA]</scope>
    <source>
        <strain evidence="10">DSM 18924 / JCM 16383 / VKM B-2413 / 1221n</strain>
    </source>
</reference>
<dbReference type="eggNOG" id="arCOG01391">
    <property type="taxonomic scope" value="Archaea"/>
</dbReference>
<dbReference type="Proteomes" id="UP000006903">
    <property type="component" value="Chromosome"/>
</dbReference>
<evidence type="ECO:0000259" key="8">
    <source>
        <dbReference type="Pfam" id="PF13632"/>
    </source>
</evidence>
<dbReference type="AlphaFoldDB" id="B8D2T4"/>
<comment type="subcellular location">
    <subcellularLocation>
        <location evidence="1">Membrane</location>
        <topology evidence="1">Multi-pass membrane protein</topology>
    </subcellularLocation>
</comment>